<dbReference type="Pfam" id="PF01266">
    <property type="entry name" value="DAO"/>
    <property type="match status" value="1"/>
</dbReference>
<evidence type="ECO:0000313" key="4">
    <source>
        <dbReference type="EMBL" id="PLW78858.1"/>
    </source>
</evidence>
<evidence type="ECO:0000313" key="5">
    <source>
        <dbReference type="Proteomes" id="UP000234881"/>
    </source>
</evidence>
<dbReference type="InterPro" id="IPR006076">
    <property type="entry name" value="FAD-dep_OxRdtase"/>
</dbReference>
<dbReference type="EMBL" id="PKUQ01000001">
    <property type="protein sequence ID" value="PLW78858.1"/>
    <property type="molecule type" value="Genomic_DNA"/>
</dbReference>
<organism evidence="3 5">
    <name type="scientific">Cohaesibacter celericrescens</name>
    <dbReference type="NCBI Taxonomy" id="2067669"/>
    <lineage>
        <taxon>Bacteria</taxon>
        <taxon>Pseudomonadati</taxon>
        <taxon>Pseudomonadota</taxon>
        <taxon>Alphaproteobacteria</taxon>
        <taxon>Hyphomicrobiales</taxon>
        <taxon>Cohaesibacteraceae</taxon>
    </lineage>
</organism>
<sequence length="430" mass="47639">MTHIDYIDSFYKHTMVPALSPLTLNGLVQVDVCIIGAGLAGLTAARELLKAGKSVVLIEGNRVGWGASGRNGGFVSDGYAQGLGALERQLGVAQTKALFDVSRLGTNYVQQAVSELGARGVRPQEGWLRVSRYSNEDRLQRDIDYFNSVYGTAYGYWPKERVREHLVSELYFQGMEDPEAFHIQPLNYALALAQDIRQRGGQIYEGQQARSLEKSSGHWTVRCEGNGHVQAGSVLLCGSAYMQDLYPKLERAVLPVATYVMTSEPMAHQLSRAIRYAGCIGDTRRAGDYYRLVEDSSRLLWGGRMTTRRSQPQALASMLKKDILSIYPQLGDFGVDFAWAGLMGYCLHKMPVLREMEPGLWSATATGGHGLNSTATIGMLAAEGIAGLSDRHRLFEPFDAQWGGGPIGRMGTQLVYWGLQMHDWWDEWRS</sequence>
<dbReference type="GO" id="GO:0016491">
    <property type="term" value="F:oxidoreductase activity"/>
    <property type="evidence" value="ECO:0007669"/>
    <property type="project" value="UniProtKB-KW"/>
</dbReference>
<name>A0A2N5XLN8_9HYPH</name>
<evidence type="ECO:0000256" key="1">
    <source>
        <dbReference type="ARBA" id="ARBA00023002"/>
    </source>
</evidence>
<feature type="domain" description="FAD dependent oxidoreductase" evidence="2">
    <location>
        <begin position="31"/>
        <end position="383"/>
    </location>
</feature>
<dbReference type="PANTHER" id="PTHR13847">
    <property type="entry name" value="SARCOSINE DEHYDROGENASE-RELATED"/>
    <property type="match status" value="1"/>
</dbReference>
<dbReference type="SUPFAM" id="SSF51905">
    <property type="entry name" value="FAD/NAD(P)-binding domain"/>
    <property type="match status" value="1"/>
</dbReference>
<dbReference type="InterPro" id="IPR036188">
    <property type="entry name" value="FAD/NAD-bd_sf"/>
</dbReference>
<evidence type="ECO:0000313" key="3">
    <source>
        <dbReference type="EMBL" id="PLW75451.1"/>
    </source>
</evidence>
<dbReference type="Gene3D" id="3.30.9.10">
    <property type="entry name" value="D-Amino Acid Oxidase, subunit A, domain 2"/>
    <property type="match status" value="1"/>
</dbReference>
<dbReference type="PANTHER" id="PTHR13847:SF281">
    <property type="entry name" value="FAD DEPENDENT OXIDOREDUCTASE DOMAIN-CONTAINING PROTEIN"/>
    <property type="match status" value="1"/>
</dbReference>
<keyword evidence="5" id="KW-1185">Reference proteome</keyword>
<dbReference type="AlphaFoldDB" id="A0A2N5XLN8"/>
<dbReference type="GO" id="GO:0005737">
    <property type="term" value="C:cytoplasm"/>
    <property type="evidence" value="ECO:0007669"/>
    <property type="project" value="TreeGrafter"/>
</dbReference>
<comment type="caution">
    <text evidence="3">The sequence shown here is derived from an EMBL/GenBank/DDBJ whole genome shotgun (WGS) entry which is preliminary data.</text>
</comment>
<proteinExistence type="predicted"/>
<accession>A0A2N5XLN8</accession>
<keyword evidence="1" id="KW-0560">Oxidoreductase</keyword>
<dbReference type="OrthoDB" id="9806601at2"/>
<dbReference type="RefSeq" id="WP_101531942.1">
    <property type="nucleotide sequence ID" value="NZ_PKUQ01000001.1"/>
</dbReference>
<dbReference type="Gene3D" id="3.50.50.60">
    <property type="entry name" value="FAD/NAD(P)-binding domain"/>
    <property type="match status" value="1"/>
</dbReference>
<gene>
    <name evidence="4" type="ORF">C0081_01045</name>
    <name evidence="3" type="ORF">C0081_19085</name>
</gene>
<reference evidence="3 5" key="1">
    <citation type="submission" date="2018-01" db="EMBL/GenBank/DDBJ databases">
        <title>The draft genome sequence of Cohaesibacter sp. H1304.</title>
        <authorList>
            <person name="Wang N.-N."/>
            <person name="Du Z.-J."/>
        </authorList>
    </citation>
    <scope>NUCLEOTIDE SEQUENCE [LARGE SCALE GENOMIC DNA]</scope>
    <source>
        <strain evidence="3 5">H1304</strain>
    </source>
</reference>
<evidence type="ECO:0000259" key="2">
    <source>
        <dbReference type="Pfam" id="PF01266"/>
    </source>
</evidence>
<dbReference type="EMBL" id="PKUQ01000050">
    <property type="protein sequence ID" value="PLW75451.1"/>
    <property type="molecule type" value="Genomic_DNA"/>
</dbReference>
<protein>
    <submittedName>
        <fullName evidence="3">FAD-dependent oxidoreductase</fullName>
    </submittedName>
</protein>
<dbReference type="Proteomes" id="UP000234881">
    <property type="component" value="Unassembled WGS sequence"/>
</dbReference>